<reference evidence="14" key="1">
    <citation type="journal article" date="2014" name="Int. J. Syst. Evol. Microbiol.">
        <title>Complete genome sequence of Corynebacterium casei LMG S-19264T (=DSM 44701T), isolated from a smear-ripened cheese.</title>
        <authorList>
            <consortium name="US DOE Joint Genome Institute (JGI-PGF)"/>
            <person name="Walter F."/>
            <person name="Albersmeier A."/>
            <person name="Kalinowski J."/>
            <person name="Ruckert C."/>
        </authorList>
    </citation>
    <scope>NUCLEOTIDE SEQUENCE</scope>
    <source>
        <strain evidence="14">CGMCC 1.12919</strain>
    </source>
</reference>
<evidence type="ECO:0000313" key="14">
    <source>
        <dbReference type="EMBL" id="GGC63754.1"/>
    </source>
</evidence>
<evidence type="ECO:0000256" key="7">
    <source>
        <dbReference type="ARBA" id="ARBA00022692"/>
    </source>
</evidence>
<dbReference type="GO" id="GO:0006824">
    <property type="term" value="P:cobalt ion transport"/>
    <property type="evidence" value="ECO:0007669"/>
    <property type="project" value="UniProtKB-KW"/>
</dbReference>
<keyword evidence="5" id="KW-1003">Cell membrane</keyword>
<comment type="function">
    <text evidence="1">Efflux system for nickel and cobalt.</text>
</comment>
<feature type="transmembrane region" description="Helical" evidence="13">
    <location>
        <begin position="136"/>
        <end position="165"/>
    </location>
</feature>
<evidence type="ECO:0000256" key="11">
    <source>
        <dbReference type="ARBA" id="ARBA00023136"/>
    </source>
</evidence>
<dbReference type="GO" id="GO:0010045">
    <property type="term" value="P:response to nickel cation"/>
    <property type="evidence" value="ECO:0007669"/>
    <property type="project" value="TreeGrafter"/>
</dbReference>
<evidence type="ECO:0000313" key="15">
    <source>
        <dbReference type="Proteomes" id="UP000637002"/>
    </source>
</evidence>
<dbReference type="GO" id="GO:0015099">
    <property type="term" value="F:nickel cation transmembrane transporter activity"/>
    <property type="evidence" value="ECO:0007669"/>
    <property type="project" value="UniProtKB-UniRule"/>
</dbReference>
<dbReference type="Pfam" id="PF03824">
    <property type="entry name" value="NicO"/>
    <property type="match status" value="2"/>
</dbReference>
<comment type="subcellular location">
    <subcellularLocation>
        <location evidence="2 13">Cell membrane</location>
        <topology evidence="2 13">Multi-pass membrane protein</topology>
    </subcellularLocation>
</comment>
<keyword evidence="12" id="KW-0170">Cobalt</keyword>
<evidence type="ECO:0000256" key="5">
    <source>
        <dbReference type="ARBA" id="ARBA00022475"/>
    </source>
</evidence>
<keyword evidence="11 13" id="KW-0472">Membrane</keyword>
<proteinExistence type="inferred from homology"/>
<keyword evidence="9" id="KW-0406">Ion transport</keyword>
<dbReference type="PANTHER" id="PTHR40659:SF1">
    <property type="entry name" value="NICKEL_COBALT EFFLUX SYSTEM RCNA"/>
    <property type="match status" value="1"/>
</dbReference>
<dbReference type="GO" id="GO:0046583">
    <property type="term" value="F:monoatomic cation efflux transmembrane transporter activity"/>
    <property type="evidence" value="ECO:0007669"/>
    <property type="project" value="TreeGrafter"/>
</dbReference>
<feature type="transmembrane region" description="Helical" evidence="13">
    <location>
        <begin position="24"/>
        <end position="45"/>
    </location>
</feature>
<keyword evidence="4 13" id="KW-0813">Transport</keyword>
<evidence type="ECO:0000256" key="12">
    <source>
        <dbReference type="ARBA" id="ARBA00023285"/>
    </source>
</evidence>
<evidence type="ECO:0000256" key="10">
    <source>
        <dbReference type="ARBA" id="ARBA00023112"/>
    </source>
</evidence>
<reference evidence="14" key="2">
    <citation type="submission" date="2020-09" db="EMBL/GenBank/DDBJ databases">
        <authorList>
            <person name="Sun Q."/>
            <person name="Zhou Y."/>
        </authorList>
    </citation>
    <scope>NUCLEOTIDE SEQUENCE</scope>
    <source>
        <strain evidence="14">CGMCC 1.12919</strain>
    </source>
</reference>
<dbReference type="EMBL" id="BMGG01000004">
    <property type="protein sequence ID" value="GGC63754.1"/>
    <property type="molecule type" value="Genomic_DNA"/>
</dbReference>
<evidence type="ECO:0000256" key="13">
    <source>
        <dbReference type="RuleBase" id="RU362101"/>
    </source>
</evidence>
<feature type="transmembrane region" description="Helical" evidence="13">
    <location>
        <begin position="237"/>
        <end position="261"/>
    </location>
</feature>
<comment type="similarity">
    <text evidence="13">Belongs to the NiCoT transporter (TC 2.A.52) family.</text>
</comment>
<accession>A0A916U9P3</accession>
<comment type="caution">
    <text evidence="14">The sequence shown here is derived from an EMBL/GenBank/DDBJ whole genome shotgun (WGS) entry which is preliminary data.</text>
</comment>
<keyword evidence="10" id="KW-0921">Nickel transport</keyword>
<keyword evidence="15" id="KW-1185">Reference proteome</keyword>
<gene>
    <name evidence="14" type="ORF">GCM10010994_22910</name>
</gene>
<organism evidence="14 15">
    <name type="scientific">Chelatococcus reniformis</name>
    <dbReference type="NCBI Taxonomy" id="1494448"/>
    <lineage>
        <taxon>Bacteria</taxon>
        <taxon>Pseudomonadati</taxon>
        <taxon>Pseudomonadota</taxon>
        <taxon>Alphaproteobacteria</taxon>
        <taxon>Hyphomicrobiales</taxon>
        <taxon>Chelatococcaceae</taxon>
        <taxon>Chelatococcus</taxon>
    </lineage>
</organism>
<keyword evidence="6" id="KW-0533">Nickel</keyword>
<feature type="transmembrane region" description="Helical" evidence="13">
    <location>
        <begin position="311"/>
        <end position="336"/>
    </location>
</feature>
<dbReference type="PANTHER" id="PTHR40659">
    <property type="entry name" value="NICKEL/COBALT EFFLUX SYSTEM RCNA"/>
    <property type="match status" value="1"/>
</dbReference>
<dbReference type="RefSeq" id="WP_188609308.1">
    <property type="nucleotide sequence ID" value="NZ_BMGG01000004.1"/>
</dbReference>
<dbReference type="InterPro" id="IPR011541">
    <property type="entry name" value="Ni/Co_transpt_high_affinity"/>
</dbReference>
<evidence type="ECO:0000256" key="4">
    <source>
        <dbReference type="ARBA" id="ARBA00022448"/>
    </source>
</evidence>
<protein>
    <recommendedName>
        <fullName evidence="13">Nickel/cobalt efflux system</fullName>
    </recommendedName>
</protein>
<feature type="transmembrane region" description="Helical" evidence="13">
    <location>
        <begin position="268"/>
        <end position="291"/>
    </location>
</feature>
<feature type="transmembrane region" description="Helical" evidence="13">
    <location>
        <begin position="177"/>
        <end position="196"/>
    </location>
</feature>
<feature type="transmembrane region" description="Helical" evidence="13">
    <location>
        <begin position="98"/>
        <end position="116"/>
    </location>
</feature>
<evidence type="ECO:0000256" key="9">
    <source>
        <dbReference type="ARBA" id="ARBA00023065"/>
    </source>
</evidence>
<dbReference type="Proteomes" id="UP000637002">
    <property type="component" value="Unassembled WGS sequence"/>
</dbReference>
<keyword evidence="8 13" id="KW-1133">Transmembrane helix</keyword>
<evidence type="ECO:0000256" key="3">
    <source>
        <dbReference type="ARBA" id="ARBA00022426"/>
    </source>
</evidence>
<dbReference type="InterPro" id="IPR051224">
    <property type="entry name" value="NiCoT_RcnA"/>
</dbReference>
<dbReference type="GO" id="GO:0032025">
    <property type="term" value="P:response to cobalt ion"/>
    <property type="evidence" value="ECO:0007669"/>
    <property type="project" value="TreeGrafter"/>
</dbReference>
<evidence type="ECO:0000256" key="2">
    <source>
        <dbReference type="ARBA" id="ARBA00004651"/>
    </source>
</evidence>
<keyword evidence="3" id="KW-0171">Cobalt transport</keyword>
<sequence>MSLSDGGTATRAIAAGQSRLGRRLAVAVAAVCIVAAALALIAWAAGQAAAPPPPKSPFGTGLREAAPTGSFGALILALQSQFYQALTQGLQVIAETGTGLWTLMGIGFAYGVFHAAGPGHGKGVISGYLLANEQTLAKGFVLSLAAAVLQALVAIAIVAVLAVVLKATAASVSATANLIELASFALVAVVGAVLLWRKAGKFVAVSAPDGDTAAADDCDHAHMPSAAEVARAGTVRAWIGVVLAAGTRPCSGAIILLVFALSQKAFTIGVAATFAMALGTAITTGMAAALAVFAKGLALRLAGGRGRSGTIAVAGIEVLAGAFVLVLGAALLIGLASAGAG</sequence>
<evidence type="ECO:0000256" key="8">
    <source>
        <dbReference type="ARBA" id="ARBA00022989"/>
    </source>
</evidence>
<name>A0A916U9P3_9HYPH</name>
<evidence type="ECO:0000256" key="1">
    <source>
        <dbReference type="ARBA" id="ARBA00002510"/>
    </source>
</evidence>
<keyword evidence="7 13" id="KW-0812">Transmembrane</keyword>
<dbReference type="AlphaFoldDB" id="A0A916U9P3"/>
<dbReference type="GO" id="GO:0005886">
    <property type="term" value="C:plasma membrane"/>
    <property type="evidence" value="ECO:0007669"/>
    <property type="project" value="UniProtKB-SubCell"/>
</dbReference>
<evidence type="ECO:0000256" key="6">
    <source>
        <dbReference type="ARBA" id="ARBA00022596"/>
    </source>
</evidence>